<proteinExistence type="predicted"/>
<dbReference type="RefSeq" id="WP_053394744.1">
    <property type="nucleotide sequence ID" value="NZ_LHPJ01000005.1"/>
</dbReference>
<reference evidence="3" key="1">
    <citation type="submission" date="2015-08" db="EMBL/GenBank/DDBJ databases">
        <title>Vibrio galatheae sp. nov., a novel member of the Vibrionaceae family isolated from the Solomon Islands.</title>
        <authorList>
            <person name="Giubergia S."/>
            <person name="Machado H."/>
            <person name="Mateiu R.V."/>
            <person name="Gram L."/>
        </authorList>
    </citation>
    <scope>NUCLEOTIDE SEQUENCE [LARGE SCALE GENOMIC DNA]</scope>
    <source>
        <strain evidence="3">DSM 19584</strain>
    </source>
</reference>
<evidence type="ECO:0000313" key="3">
    <source>
        <dbReference type="Proteomes" id="UP000037515"/>
    </source>
</evidence>
<feature type="domain" description="N-acetyltransferase" evidence="1">
    <location>
        <begin position="9"/>
        <end position="173"/>
    </location>
</feature>
<dbReference type="InterPro" id="IPR000182">
    <property type="entry name" value="GNAT_dom"/>
</dbReference>
<dbReference type="PANTHER" id="PTHR43792">
    <property type="entry name" value="GNAT FAMILY, PUTATIVE (AFU_ORTHOLOGUE AFUA_3G00765)-RELATED-RELATED"/>
    <property type="match status" value="1"/>
</dbReference>
<evidence type="ECO:0000259" key="1">
    <source>
        <dbReference type="PROSITE" id="PS51186"/>
    </source>
</evidence>
<evidence type="ECO:0000313" key="2">
    <source>
        <dbReference type="EMBL" id="KOO04330.1"/>
    </source>
</evidence>
<dbReference type="OrthoDB" id="7852312at2"/>
<dbReference type="PANTHER" id="PTHR43792:SF1">
    <property type="entry name" value="N-ACETYLTRANSFERASE DOMAIN-CONTAINING PROTEIN"/>
    <property type="match status" value="1"/>
</dbReference>
<dbReference type="Gene3D" id="3.40.630.30">
    <property type="match status" value="1"/>
</dbReference>
<dbReference type="InterPro" id="IPR051531">
    <property type="entry name" value="N-acetyltransferase"/>
</dbReference>
<dbReference type="Proteomes" id="UP000037515">
    <property type="component" value="Unassembled WGS sequence"/>
</dbReference>
<accession>A0A0M0HQD1</accession>
<gene>
    <name evidence="2" type="ORF">AKJ17_05335</name>
</gene>
<dbReference type="Pfam" id="PF13302">
    <property type="entry name" value="Acetyltransf_3"/>
    <property type="match status" value="1"/>
</dbReference>
<dbReference type="CDD" id="cd04301">
    <property type="entry name" value="NAT_SF"/>
    <property type="match status" value="1"/>
</dbReference>
<dbReference type="EMBL" id="LHPJ01000005">
    <property type="protein sequence ID" value="KOO04330.1"/>
    <property type="molecule type" value="Genomic_DNA"/>
</dbReference>
<protein>
    <submittedName>
        <fullName evidence="2">Acetyltransferase</fullName>
    </submittedName>
</protein>
<name>A0A0M0HQD1_VIBNE</name>
<comment type="caution">
    <text evidence="2">The sequence shown here is derived from an EMBL/GenBank/DDBJ whole genome shotgun (WGS) entry which is preliminary data.</text>
</comment>
<dbReference type="STRING" id="693.AKJ17_05335"/>
<keyword evidence="3" id="KW-1185">Reference proteome</keyword>
<dbReference type="PROSITE" id="PS51186">
    <property type="entry name" value="GNAT"/>
    <property type="match status" value="1"/>
</dbReference>
<organism evidence="2 3">
    <name type="scientific">Vibrio nereis</name>
    <dbReference type="NCBI Taxonomy" id="693"/>
    <lineage>
        <taxon>Bacteria</taxon>
        <taxon>Pseudomonadati</taxon>
        <taxon>Pseudomonadota</taxon>
        <taxon>Gammaproteobacteria</taxon>
        <taxon>Vibrionales</taxon>
        <taxon>Vibrionaceae</taxon>
        <taxon>Vibrio</taxon>
    </lineage>
</organism>
<sequence>MALFESSNLIMRKITPNDWSLFERLHQDEDVIKYAFDKPSVEQIRTRFESRLPGWKWGSEHWLCLVIVCKATQQCVGVTGLCLSEESSTDVEVGYLLLPEYHGKGFGTESLLALVQYAKREFPISKFSAIVTDGNVASCKVLEKVGFILKEREPNAYQIGGQLYDDLLYTYEV</sequence>
<dbReference type="AlphaFoldDB" id="A0A0M0HQD1"/>
<dbReference type="GO" id="GO:0016747">
    <property type="term" value="F:acyltransferase activity, transferring groups other than amino-acyl groups"/>
    <property type="evidence" value="ECO:0007669"/>
    <property type="project" value="InterPro"/>
</dbReference>
<dbReference type="SUPFAM" id="SSF55729">
    <property type="entry name" value="Acyl-CoA N-acyltransferases (Nat)"/>
    <property type="match status" value="1"/>
</dbReference>
<dbReference type="InterPro" id="IPR016181">
    <property type="entry name" value="Acyl_CoA_acyltransferase"/>
</dbReference>
<keyword evidence="2" id="KW-0808">Transferase</keyword>
<dbReference type="PATRIC" id="fig|693.5.peg.1083"/>